<keyword evidence="3" id="KW-0808">Transferase</keyword>
<dbReference type="InterPro" id="IPR029044">
    <property type="entry name" value="Nucleotide-diphossugar_trans"/>
</dbReference>
<dbReference type="Gene3D" id="3.90.550.10">
    <property type="entry name" value="Spore Coat Polysaccharide Biosynthesis Protein SpsA, Chain A"/>
    <property type="match status" value="1"/>
</dbReference>
<comment type="similarity">
    <text evidence="1">Belongs to the glycosyltransferase 2 family.</text>
</comment>
<sequence>MTGPIPSYRAFRSRHGAQRAQRRRLAAPGLASAGFLERQMILGNRLRLEGWAIADAVSVVDAEGAELARTAPLLPRPDVRRQIGGKADGYGFAVVVPADAAAAIVLHRGGAAIRTPLAQGGCVAGLKAEAALLRDYLRSAAAAAPDLTRWLVARDPAARHRLQSRFGTQEEAVPLLCPDALAGQGWPAGIAPDPVTIILPVYQGHDLLDGVLARVAEHTDLPWHLVVLDDASPDPRILPLLHRWRARLGEGRMTLIANPQNLGFVGSVNRGLQVAAARGGDVVLLNADAFVPAGWASRLLAPLRAGRDVASVTPMSNEAEIANVPVICVPSAMQPGEADRLDAMAAGWNGPGAVAAAPTGVGFCMALCARALAQVPQFDPVFGLGYGEEVDWCQRTAAAGWRHLLTAGLFVEHRGGQSFGAAAKAERIAANGRIISARYPRFDAEVAGFIAADPLRTQRLALGLALAQMRAAGRGERLPVLIGHAWSGGARIYLDQRIAQALEAAGGAAVLRAMPHGAWQVELHTPAGITQGCIESADDILRLWPGAAGLHVVYSCAVGTPEPLEVPRLLLSLADRPDSRLEVTFNDFYPISPSYTLVGSDGAFRGVPGPDDPDPAHVFAQPGGAAIPLRDWRAAWDGAIARADQLTAFSPSSARIIAEAWPAARSRIVVRPHSLPALVPRLTPAAGGDTPVIGVLGNLNAPKGAAVIADLSAHLARSGEGRIVLLGALDDAYRLAPPSAVAGPYTMEDLPELVRRHGIDRWFFPSVWPETFSFVIHEMLLTGLPVASFDLGGQADAVRQAIAQGAGSARLLPLPPGPIDIPALARTLTGAPR</sequence>
<dbReference type="SUPFAM" id="SSF53756">
    <property type="entry name" value="UDP-Glycosyltransferase/glycogen phosphorylase"/>
    <property type="match status" value="1"/>
</dbReference>
<name>A0A1W6CWP4_9RHOB</name>
<dbReference type="RefSeq" id="WP_085377414.1">
    <property type="nucleotide sequence ID" value="NZ_CP020612.1"/>
</dbReference>
<evidence type="ECO:0000313" key="5">
    <source>
        <dbReference type="EMBL" id="ARJ69298.1"/>
    </source>
</evidence>
<dbReference type="KEGG" id="pcon:B0A89_06310"/>
<reference evidence="5 6" key="1">
    <citation type="submission" date="2017-03" db="EMBL/GenBank/DDBJ databases">
        <title>Genome sequence of Paracoccus contaminans isolated from a water microcosm.</title>
        <authorList>
            <person name="Aurass P."/>
            <person name="Karste S."/>
            <person name="Trost E."/>
            <person name="Glaeser S.P."/>
            <person name="Kaempfer P."/>
            <person name="Flieger A."/>
        </authorList>
    </citation>
    <scope>NUCLEOTIDE SEQUENCE [LARGE SCALE GENOMIC DNA]</scope>
    <source>
        <strain evidence="6">RKI 16-01929T\LMG 29738T\CCM 8701T\CIP 111112T</strain>
    </source>
</reference>
<dbReference type="InterPro" id="IPR001173">
    <property type="entry name" value="Glyco_trans_2-like"/>
</dbReference>
<dbReference type="EMBL" id="CP020612">
    <property type="protein sequence ID" value="ARJ69298.1"/>
    <property type="molecule type" value="Genomic_DNA"/>
</dbReference>
<dbReference type="AlphaFoldDB" id="A0A1W6CWP4"/>
<dbReference type="PANTHER" id="PTHR43179">
    <property type="entry name" value="RHAMNOSYLTRANSFERASE WBBL"/>
    <property type="match status" value="1"/>
</dbReference>
<dbReference type="SUPFAM" id="SSF53448">
    <property type="entry name" value="Nucleotide-diphospho-sugar transferases"/>
    <property type="match status" value="1"/>
</dbReference>
<proteinExistence type="inferred from homology"/>
<keyword evidence="2" id="KW-0328">Glycosyltransferase</keyword>
<evidence type="ECO:0000259" key="4">
    <source>
        <dbReference type="Pfam" id="PF00535"/>
    </source>
</evidence>
<dbReference type="STRING" id="1945662.B0A89_06310"/>
<feature type="domain" description="Glycosyltransferase 2-like" evidence="4">
    <location>
        <begin position="196"/>
        <end position="319"/>
    </location>
</feature>
<evidence type="ECO:0000256" key="1">
    <source>
        <dbReference type="ARBA" id="ARBA00006739"/>
    </source>
</evidence>
<protein>
    <recommendedName>
        <fullName evidence="4">Glycosyltransferase 2-like domain-containing protein</fullName>
    </recommendedName>
</protein>
<evidence type="ECO:0000313" key="6">
    <source>
        <dbReference type="Proteomes" id="UP000193017"/>
    </source>
</evidence>
<dbReference type="Pfam" id="PF00535">
    <property type="entry name" value="Glycos_transf_2"/>
    <property type="match status" value="1"/>
</dbReference>
<evidence type="ECO:0000256" key="2">
    <source>
        <dbReference type="ARBA" id="ARBA00022676"/>
    </source>
</evidence>
<dbReference type="PANTHER" id="PTHR43179:SF12">
    <property type="entry name" value="GALACTOFURANOSYLTRANSFERASE GLFT2"/>
    <property type="match status" value="1"/>
</dbReference>
<accession>A0A1W6CWP4</accession>
<dbReference type="OrthoDB" id="9771846at2"/>
<organism evidence="5 6">
    <name type="scientific">Paracoccus contaminans</name>
    <dbReference type="NCBI Taxonomy" id="1945662"/>
    <lineage>
        <taxon>Bacteria</taxon>
        <taxon>Pseudomonadati</taxon>
        <taxon>Pseudomonadota</taxon>
        <taxon>Alphaproteobacteria</taxon>
        <taxon>Rhodobacterales</taxon>
        <taxon>Paracoccaceae</taxon>
        <taxon>Paracoccus</taxon>
    </lineage>
</organism>
<dbReference type="Proteomes" id="UP000193017">
    <property type="component" value="Chromosome"/>
</dbReference>
<dbReference type="GO" id="GO:0016757">
    <property type="term" value="F:glycosyltransferase activity"/>
    <property type="evidence" value="ECO:0007669"/>
    <property type="project" value="UniProtKB-KW"/>
</dbReference>
<evidence type="ECO:0000256" key="3">
    <source>
        <dbReference type="ARBA" id="ARBA00022679"/>
    </source>
</evidence>
<keyword evidence="6" id="KW-1185">Reference proteome</keyword>
<gene>
    <name evidence="5" type="ORF">B0A89_06310</name>
</gene>
<dbReference type="Gene3D" id="3.40.50.2000">
    <property type="entry name" value="Glycogen Phosphorylase B"/>
    <property type="match status" value="1"/>
</dbReference>